<comment type="caution">
    <text evidence="3">The sequence shown here is derived from an EMBL/GenBank/DDBJ whole genome shotgun (WGS) entry which is preliminary data.</text>
</comment>
<sequence length="130" mass="15306">MVYFKDWNQFVSESIKLFEISPNKTRYCIRWKSQVGLLVLKVTNDLKCLKFKTKSAIYFNRFDQFTRDMTARFQNRNINNDNPSSNITTTNDSINQNEIHQEKTLDKSNQIKSTPTKSSNSNKKKGKKKK</sequence>
<dbReference type="GO" id="GO:0005786">
    <property type="term" value="C:signal recognition particle, endoplasmic reticulum targeting"/>
    <property type="evidence" value="ECO:0007669"/>
    <property type="project" value="TreeGrafter"/>
</dbReference>
<dbReference type="OrthoDB" id="360923at2759"/>
<protein>
    <recommendedName>
        <fullName evidence="2">SRP9 domain-containing protein</fullName>
    </recommendedName>
</protein>
<dbReference type="EMBL" id="AVOT02040875">
    <property type="protein sequence ID" value="MBW0536125.1"/>
    <property type="molecule type" value="Genomic_DNA"/>
</dbReference>
<feature type="compositionally biased region" description="Low complexity" evidence="1">
    <location>
        <begin position="75"/>
        <end position="97"/>
    </location>
</feature>
<dbReference type="GO" id="GO:0006614">
    <property type="term" value="P:SRP-dependent cotranslational protein targeting to membrane"/>
    <property type="evidence" value="ECO:0007669"/>
    <property type="project" value="InterPro"/>
</dbReference>
<evidence type="ECO:0000313" key="4">
    <source>
        <dbReference type="Proteomes" id="UP000765509"/>
    </source>
</evidence>
<dbReference type="InterPro" id="IPR009018">
    <property type="entry name" value="Signal_recog_particle_SRP9/14"/>
</dbReference>
<dbReference type="Pfam" id="PF05486">
    <property type="entry name" value="SRP9-21"/>
    <property type="match status" value="1"/>
</dbReference>
<dbReference type="PANTHER" id="PTHR12834:SF12">
    <property type="entry name" value="SIGNAL RECOGNITION PARTICLE 9 KDA PROTEIN"/>
    <property type="match status" value="1"/>
</dbReference>
<dbReference type="AlphaFoldDB" id="A0A9Q3IEE5"/>
<feature type="region of interest" description="Disordered" evidence="1">
    <location>
        <begin position="75"/>
        <end position="130"/>
    </location>
</feature>
<evidence type="ECO:0000259" key="2">
    <source>
        <dbReference type="Pfam" id="PF05486"/>
    </source>
</evidence>
<evidence type="ECO:0000256" key="1">
    <source>
        <dbReference type="SAM" id="MobiDB-lite"/>
    </source>
</evidence>
<dbReference type="Gene3D" id="3.30.720.10">
    <property type="entry name" value="Signal recognition particle alu RNA binding heterodimer, srp9/1"/>
    <property type="match status" value="1"/>
</dbReference>
<evidence type="ECO:0000313" key="3">
    <source>
        <dbReference type="EMBL" id="MBW0536125.1"/>
    </source>
</evidence>
<dbReference type="GO" id="GO:0008312">
    <property type="term" value="F:7S RNA binding"/>
    <property type="evidence" value="ECO:0007669"/>
    <property type="project" value="InterPro"/>
</dbReference>
<gene>
    <name evidence="3" type="ORF">O181_075840</name>
</gene>
<proteinExistence type="predicted"/>
<keyword evidence="4" id="KW-1185">Reference proteome</keyword>
<feature type="domain" description="SRP9" evidence="2">
    <location>
        <begin position="4"/>
        <end position="66"/>
    </location>
</feature>
<dbReference type="Proteomes" id="UP000765509">
    <property type="component" value="Unassembled WGS sequence"/>
</dbReference>
<dbReference type="InterPro" id="IPR039432">
    <property type="entry name" value="SRP9_dom"/>
</dbReference>
<dbReference type="FunFam" id="3.30.720.10:FF:000008">
    <property type="entry name" value="Unplaced genomic scaffold supercont1.11, whole genome shotgun sequence"/>
    <property type="match status" value="1"/>
</dbReference>
<organism evidence="3 4">
    <name type="scientific">Austropuccinia psidii MF-1</name>
    <dbReference type="NCBI Taxonomy" id="1389203"/>
    <lineage>
        <taxon>Eukaryota</taxon>
        <taxon>Fungi</taxon>
        <taxon>Dikarya</taxon>
        <taxon>Basidiomycota</taxon>
        <taxon>Pucciniomycotina</taxon>
        <taxon>Pucciniomycetes</taxon>
        <taxon>Pucciniales</taxon>
        <taxon>Sphaerophragmiaceae</taxon>
        <taxon>Austropuccinia</taxon>
    </lineage>
</organism>
<reference evidence="3" key="1">
    <citation type="submission" date="2021-03" db="EMBL/GenBank/DDBJ databases">
        <title>Draft genome sequence of rust myrtle Austropuccinia psidii MF-1, a brazilian biotype.</title>
        <authorList>
            <person name="Quecine M.C."/>
            <person name="Pachon D.M.R."/>
            <person name="Bonatelli M.L."/>
            <person name="Correr F.H."/>
            <person name="Franceschini L.M."/>
            <person name="Leite T.F."/>
            <person name="Margarido G.R.A."/>
            <person name="Almeida C.A."/>
            <person name="Ferrarezi J.A."/>
            <person name="Labate C.A."/>
        </authorList>
    </citation>
    <scope>NUCLEOTIDE SEQUENCE</scope>
    <source>
        <strain evidence="3">MF-1</strain>
    </source>
</reference>
<name>A0A9Q3IEE5_9BASI</name>
<accession>A0A9Q3IEE5</accession>
<dbReference type="PANTHER" id="PTHR12834">
    <property type="entry name" value="SIGNAL RECOGNITION PARTICLE 9 KDA PROTEIN"/>
    <property type="match status" value="1"/>
</dbReference>
<dbReference type="SUPFAM" id="SSF54762">
    <property type="entry name" value="Signal recognition particle alu RNA binding heterodimer, SRP9/14"/>
    <property type="match status" value="1"/>
</dbReference>
<dbReference type="InterPro" id="IPR039914">
    <property type="entry name" value="SRP9-like"/>
</dbReference>
<feature type="compositionally biased region" description="Low complexity" evidence="1">
    <location>
        <begin position="112"/>
        <end position="121"/>
    </location>
</feature>